<protein>
    <recommendedName>
        <fullName evidence="3">RNase H type-1 domain-containing protein</fullName>
    </recommendedName>
</protein>
<dbReference type="InterPro" id="IPR012337">
    <property type="entry name" value="RNaseH-like_sf"/>
</dbReference>
<sequence>MNHNEVKLNVHDSGTRVFLPANWVHLFTNGAVDRGSGATFAGGLFKGYNRIMIHTDNLEVIQALQDNLLVKSGIIVLKRVKRIMRIEKQWLIRYVPIKDNQVTDYLAKLNL</sequence>
<proteinExistence type="predicted"/>
<dbReference type="AlphaFoldDB" id="A0A7J8R9J0"/>
<comment type="caution">
    <text evidence="1">The sequence shown here is derived from an EMBL/GenBank/DDBJ whole genome shotgun (WGS) entry which is preliminary data.</text>
</comment>
<organism evidence="1 2">
    <name type="scientific">Gossypium davidsonii</name>
    <name type="common">Davidson's cotton</name>
    <name type="synonym">Gossypium klotzschianum subsp. davidsonii</name>
    <dbReference type="NCBI Taxonomy" id="34287"/>
    <lineage>
        <taxon>Eukaryota</taxon>
        <taxon>Viridiplantae</taxon>
        <taxon>Streptophyta</taxon>
        <taxon>Embryophyta</taxon>
        <taxon>Tracheophyta</taxon>
        <taxon>Spermatophyta</taxon>
        <taxon>Magnoliopsida</taxon>
        <taxon>eudicotyledons</taxon>
        <taxon>Gunneridae</taxon>
        <taxon>Pentapetalae</taxon>
        <taxon>rosids</taxon>
        <taxon>malvids</taxon>
        <taxon>Malvales</taxon>
        <taxon>Malvaceae</taxon>
        <taxon>Malvoideae</taxon>
        <taxon>Gossypium</taxon>
    </lineage>
</organism>
<name>A0A7J8R9J0_GOSDV</name>
<reference evidence="1 2" key="1">
    <citation type="journal article" date="2019" name="Genome Biol. Evol.">
        <title>Insights into the evolution of the New World diploid cottons (Gossypium, subgenus Houzingenia) based on genome sequencing.</title>
        <authorList>
            <person name="Grover C.E."/>
            <person name="Arick M.A. 2nd"/>
            <person name="Thrash A."/>
            <person name="Conover J.L."/>
            <person name="Sanders W.S."/>
            <person name="Peterson D.G."/>
            <person name="Frelichowski J.E."/>
            <person name="Scheffler J.A."/>
            <person name="Scheffler B.E."/>
            <person name="Wendel J.F."/>
        </authorList>
    </citation>
    <scope>NUCLEOTIDE SEQUENCE [LARGE SCALE GENOMIC DNA]</scope>
    <source>
        <strain evidence="1">27</strain>
        <tissue evidence="1">Leaf</tissue>
    </source>
</reference>
<keyword evidence="2" id="KW-1185">Reference proteome</keyword>
<dbReference type="Proteomes" id="UP000593561">
    <property type="component" value="Unassembled WGS sequence"/>
</dbReference>
<accession>A0A7J8R9J0</accession>
<dbReference type="SUPFAM" id="SSF53098">
    <property type="entry name" value="Ribonuclease H-like"/>
    <property type="match status" value="1"/>
</dbReference>
<dbReference type="EMBL" id="JABFAC010000004">
    <property type="protein sequence ID" value="MBA0610220.1"/>
    <property type="molecule type" value="Genomic_DNA"/>
</dbReference>
<evidence type="ECO:0000313" key="2">
    <source>
        <dbReference type="Proteomes" id="UP000593561"/>
    </source>
</evidence>
<evidence type="ECO:0008006" key="3">
    <source>
        <dbReference type="Google" id="ProtNLM"/>
    </source>
</evidence>
<evidence type="ECO:0000313" key="1">
    <source>
        <dbReference type="EMBL" id="MBA0610220.1"/>
    </source>
</evidence>
<gene>
    <name evidence="1" type="ORF">Godav_011091</name>
</gene>
<feature type="non-terminal residue" evidence="1">
    <location>
        <position position="111"/>
    </location>
</feature>